<feature type="region of interest" description="Disordered" evidence="1">
    <location>
        <begin position="101"/>
        <end position="184"/>
    </location>
</feature>
<accession>A0A8H3BEG3</accession>
<evidence type="ECO:0000256" key="1">
    <source>
        <dbReference type="SAM" id="MobiDB-lite"/>
    </source>
</evidence>
<comment type="caution">
    <text evidence="2">The sequence shown here is derived from an EMBL/GenBank/DDBJ whole genome shotgun (WGS) entry which is preliminary data.</text>
</comment>
<reference evidence="2" key="1">
    <citation type="submission" date="2021-01" db="EMBL/GenBank/DDBJ databases">
        <authorList>
            <person name="Kaushik A."/>
        </authorList>
    </citation>
    <scope>NUCLEOTIDE SEQUENCE</scope>
    <source>
        <strain evidence="2">AG4-RS23</strain>
    </source>
</reference>
<gene>
    <name evidence="2" type="ORF">RDB_LOCUS60616</name>
</gene>
<evidence type="ECO:0000313" key="3">
    <source>
        <dbReference type="Proteomes" id="UP000663861"/>
    </source>
</evidence>
<evidence type="ECO:0000313" key="2">
    <source>
        <dbReference type="EMBL" id="CAE6455671.1"/>
    </source>
</evidence>
<dbReference type="AlphaFoldDB" id="A0A8H3BEG3"/>
<organism evidence="2 3">
    <name type="scientific">Rhizoctonia solani</name>
    <dbReference type="NCBI Taxonomy" id="456999"/>
    <lineage>
        <taxon>Eukaryota</taxon>
        <taxon>Fungi</taxon>
        <taxon>Dikarya</taxon>
        <taxon>Basidiomycota</taxon>
        <taxon>Agaricomycotina</taxon>
        <taxon>Agaricomycetes</taxon>
        <taxon>Cantharellales</taxon>
        <taxon>Ceratobasidiaceae</taxon>
        <taxon>Rhizoctonia</taxon>
    </lineage>
</organism>
<feature type="compositionally biased region" description="Polar residues" evidence="1">
    <location>
        <begin position="127"/>
        <end position="145"/>
    </location>
</feature>
<dbReference type="EMBL" id="CAJMWY010001013">
    <property type="protein sequence ID" value="CAE6455671.1"/>
    <property type="molecule type" value="Genomic_DNA"/>
</dbReference>
<proteinExistence type="predicted"/>
<name>A0A8H3BEG3_9AGAM</name>
<sequence length="297" mass="34123">MQYHSFYEPYQLPHGEWTSLHLTWLRMPIARSSQYYPWRLVCSHHIHDGGLRAQYRAYGEYRLSQQTQHIRELESHNFICGIPPCSCKATGLNPADVWSDTHGHHDVPQWGDMGRNSTTRRHRKRPTFTTRTYCPNPNPKQQSGAQGHKTPDPIPSGNGNRPQSRAPPPQPHTHKPNSRQAAEAWSNYKERCHAMCNLPKEANTGKRYLTFSSIPWPVFGTVARVSDLHVEAVRDFLCPPNCDRREQRARVKSALLIFHPDKSAARWISFTRPSDIPTVRNALNVVTQHLTSILQSF</sequence>
<dbReference type="Proteomes" id="UP000663861">
    <property type="component" value="Unassembled WGS sequence"/>
</dbReference>
<protein>
    <submittedName>
        <fullName evidence="2">Uncharacterized protein</fullName>
    </submittedName>
</protein>